<keyword evidence="2" id="KW-0479">Metal-binding</keyword>
<evidence type="ECO:0000256" key="5">
    <source>
        <dbReference type="SAM" id="MobiDB-lite"/>
    </source>
</evidence>
<keyword evidence="4" id="KW-0106">Calcium</keyword>
<dbReference type="PANTHER" id="PTHR10857:SF106">
    <property type="entry name" value="C2 DOMAIN-CONTAINING PROTEIN"/>
    <property type="match status" value="1"/>
</dbReference>
<sequence>MSCARVIYANLQRSRYCFQNKTTMAAPSALNVDMLSGQDVPATRVELTISCRNLLDMDTFSKSDPLCVMFTQEVGQKSFREFGRTEVIWNNLNPKFVKKFVIDYFFEEKQILKFELYDVDSKSPDLSKHDYLGHAVCTLGEIMGSRGCKFTKFLSGPAKDSGSITIKGEELSDCRDLITLQFKGDKLDKKDFIGKSDPFLVFHRCNEDLSYTICHKTEYIKKTLKPRWKSFNIMLRTLCNADKHRTIKVECFDWNRNGSHSLIGTFETSVSELAKGPGQSNVYPLIHSKKQAKKKGYRDSGLITLMSCKIEPQFTFLDYIRGGCQLAFTVAIDFTASNGDPRQPTSLHYVNPYQPNAYLRALRAVGEVIQDYDHDKLFPALGFGARLPPTRQVQHEFFLNGDPADPMCVGIEGVVAAYQQALVTVELYGPTLFAPIINHVARFANAKQDGSEYFILLIITDGCICDMANTKEAIVNAAQLPMSIIIVGVGKEDFSNMEELDGDEVRVSSRGRFAERDIVQFVPFREFEGEGNRILSQARLAKEVLYEIPDQITSYMRSKNIVPGNPPSPSLTSYQSFRN</sequence>
<organism evidence="7 8">
    <name type="scientific">Patiria miniata</name>
    <name type="common">Bat star</name>
    <name type="synonym">Asterina miniata</name>
    <dbReference type="NCBI Taxonomy" id="46514"/>
    <lineage>
        <taxon>Eukaryota</taxon>
        <taxon>Metazoa</taxon>
        <taxon>Echinodermata</taxon>
        <taxon>Eleutherozoa</taxon>
        <taxon>Asterozoa</taxon>
        <taxon>Asteroidea</taxon>
        <taxon>Valvatacea</taxon>
        <taxon>Valvatida</taxon>
        <taxon>Asterinidae</taxon>
        <taxon>Patiria</taxon>
    </lineage>
</organism>
<protein>
    <recommendedName>
        <fullName evidence="6">C2 domain-containing protein</fullName>
    </recommendedName>
</protein>
<name>A0A914AUG4_PATMI</name>
<feature type="domain" description="C2" evidence="6">
    <location>
        <begin position="156"/>
        <end position="283"/>
    </location>
</feature>
<dbReference type="GO" id="GO:0005886">
    <property type="term" value="C:plasma membrane"/>
    <property type="evidence" value="ECO:0007669"/>
    <property type="project" value="TreeGrafter"/>
</dbReference>
<dbReference type="InterPro" id="IPR002035">
    <property type="entry name" value="VWF_A"/>
</dbReference>
<dbReference type="PROSITE" id="PS50004">
    <property type="entry name" value="C2"/>
    <property type="match status" value="2"/>
</dbReference>
<dbReference type="InterPro" id="IPR045052">
    <property type="entry name" value="Copine"/>
</dbReference>
<dbReference type="FunFam" id="2.60.40.150:FF:000013">
    <property type="entry name" value="copine-9 isoform X1"/>
    <property type="match status" value="1"/>
</dbReference>
<evidence type="ECO:0000256" key="4">
    <source>
        <dbReference type="ARBA" id="ARBA00022837"/>
    </source>
</evidence>
<accession>A0A914AUG4</accession>
<feature type="domain" description="C2" evidence="6">
    <location>
        <begin position="24"/>
        <end position="152"/>
    </location>
</feature>
<dbReference type="FunFam" id="2.60.40.150:FF:000099">
    <property type="entry name" value="Copine 3"/>
    <property type="match status" value="1"/>
</dbReference>
<dbReference type="CDD" id="cd04048">
    <property type="entry name" value="C2A_Copine"/>
    <property type="match status" value="1"/>
</dbReference>
<dbReference type="SMART" id="SM00327">
    <property type="entry name" value="VWA"/>
    <property type="match status" value="1"/>
</dbReference>
<evidence type="ECO:0000259" key="6">
    <source>
        <dbReference type="PROSITE" id="PS50004"/>
    </source>
</evidence>
<evidence type="ECO:0000256" key="2">
    <source>
        <dbReference type="ARBA" id="ARBA00022723"/>
    </source>
</evidence>
<feature type="compositionally biased region" description="Polar residues" evidence="5">
    <location>
        <begin position="570"/>
        <end position="579"/>
    </location>
</feature>
<dbReference type="EnsemblMetazoa" id="XM_038211474.1">
    <property type="protein sequence ID" value="XP_038067402.1"/>
    <property type="gene ID" value="LOC119737270"/>
</dbReference>
<evidence type="ECO:0000256" key="1">
    <source>
        <dbReference type="ARBA" id="ARBA00009048"/>
    </source>
</evidence>
<dbReference type="GeneID" id="119737270"/>
<dbReference type="OrthoDB" id="5855668at2759"/>
<dbReference type="Pfam" id="PF00168">
    <property type="entry name" value="C2"/>
    <property type="match status" value="2"/>
</dbReference>
<dbReference type="CDD" id="cd04047">
    <property type="entry name" value="C2B_Copine"/>
    <property type="match status" value="1"/>
</dbReference>
<comment type="similarity">
    <text evidence="1">Belongs to the copine family.</text>
</comment>
<keyword evidence="3" id="KW-0677">Repeat</keyword>
<dbReference type="RefSeq" id="XP_038067402.1">
    <property type="nucleotide sequence ID" value="XM_038211474.1"/>
</dbReference>
<dbReference type="Pfam" id="PF07002">
    <property type="entry name" value="Copine"/>
    <property type="match status" value="1"/>
</dbReference>
<dbReference type="CDD" id="cd01459">
    <property type="entry name" value="vWA_copine_like"/>
    <property type="match status" value="1"/>
</dbReference>
<dbReference type="GO" id="GO:0071277">
    <property type="term" value="P:cellular response to calcium ion"/>
    <property type="evidence" value="ECO:0007669"/>
    <property type="project" value="TreeGrafter"/>
</dbReference>
<dbReference type="OMA" id="LMILVYF"/>
<dbReference type="AlphaFoldDB" id="A0A914AUG4"/>
<dbReference type="InterPro" id="IPR036465">
    <property type="entry name" value="vWFA_dom_sf"/>
</dbReference>
<feature type="region of interest" description="Disordered" evidence="5">
    <location>
        <begin position="559"/>
        <end position="579"/>
    </location>
</feature>
<reference evidence="7" key="1">
    <citation type="submission" date="2022-11" db="UniProtKB">
        <authorList>
            <consortium name="EnsemblMetazoa"/>
        </authorList>
    </citation>
    <scope>IDENTIFICATION</scope>
</reference>
<evidence type="ECO:0000313" key="8">
    <source>
        <dbReference type="Proteomes" id="UP000887568"/>
    </source>
</evidence>
<dbReference type="SMART" id="SM00239">
    <property type="entry name" value="C2"/>
    <property type="match status" value="2"/>
</dbReference>
<dbReference type="GO" id="GO:0046872">
    <property type="term" value="F:metal ion binding"/>
    <property type="evidence" value="ECO:0007669"/>
    <property type="project" value="UniProtKB-KW"/>
</dbReference>
<dbReference type="Gene3D" id="2.60.40.150">
    <property type="entry name" value="C2 domain"/>
    <property type="match status" value="2"/>
</dbReference>
<dbReference type="InterPro" id="IPR000008">
    <property type="entry name" value="C2_dom"/>
</dbReference>
<evidence type="ECO:0000256" key="3">
    <source>
        <dbReference type="ARBA" id="ARBA00022737"/>
    </source>
</evidence>
<evidence type="ECO:0000313" key="7">
    <source>
        <dbReference type="EnsemblMetazoa" id="XP_038067402.1"/>
    </source>
</evidence>
<proteinExistence type="inferred from homology"/>
<dbReference type="InterPro" id="IPR035892">
    <property type="entry name" value="C2_domain_sf"/>
</dbReference>
<dbReference type="SUPFAM" id="SSF49562">
    <property type="entry name" value="C2 domain (Calcium/lipid-binding domain, CaLB)"/>
    <property type="match status" value="2"/>
</dbReference>
<dbReference type="InterPro" id="IPR037768">
    <property type="entry name" value="C2B_Copine"/>
</dbReference>
<dbReference type="SUPFAM" id="SSF53300">
    <property type="entry name" value="vWA-like"/>
    <property type="match status" value="1"/>
</dbReference>
<dbReference type="InterPro" id="IPR010734">
    <property type="entry name" value="Copine_C"/>
</dbReference>
<dbReference type="PANTHER" id="PTHR10857">
    <property type="entry name" value="COPINE"/>
    <property type="match status" value="1"/>
</dbReference>
<keyword evidence="8" id="KW-1185">Reference proteome</keyword>
<dbReference type="Proteomes" id="UP000887568">
    <property type="component" value="Unplaced"/>
</dbReference>
<dbReference type="GO" id="GO:0005544">
    <property type="term" value="F:calcium-dependent phospholipid binding"/>
    <property type="evidence" value="ECO:0007669"/>
    <property type="project" value="InterPro"/>
</dbReference>